<protein>
    <recommendedName>
        <fullName evidence="2">Antitoxin</fullName>
    </recommendedName>
</protein>
<comment type="caution">
    <text evidence="3">The sequence shown here is derived from an EMBL/GenBank/DDBJ whole genome shotgun (WGS) entry which is preliminary data.</text>
</comment>
<comment type="function">
    <text evidence="2">Antitoxin component of a type II toxin-antitoxin (TA) system.</text>
</comment>
<gene>
    <name evidence="3" type="ORF">LZL92_11560</name>
</gene>
<dbReference type="Proteomes" id="UP001206331">
    <property type="component" value="Unassembled WGS sequence"/>
</dbReference>
<evidence type="ECO:0000256" key="1">
    <source>
        <dbReference type="ARBA" id="ARBA00009981"/>
    </source>
</evidence>
<dbReference type="GeneID" id="34291627"/>
<proteinExistence type="inferred from homology"/>
<organism evidence="3 4">
    <name type="scientific">Actinobacillus suis</name>
    <dbReference type="NCBI Taxonomy" id="716"/>
    <lineage>
        <taxon>Bacteria</taxon>
        <taxon>Pseudomonadati</taxon>
        <taxon>Pseudomonadota</taxon>
        <taxon>Gammaproteobacteria</taxon>
        <taxon>Pasteurellales</taxon>
        <taxon>Pasteurellaceae</taxon>
        <taxon>Actinobacillus</taxon>
    </lineage>
</organism>
<dbReference type="Pfam" id="PF02604">
    <property type="entry name" value="PhdYeFM_antitox"/>
    <property type="match status" value="1"/>
</dbReference>
<evidence type="ECO:0000313" key="4">
    <source>
        <dbReference type="Proteomes" id="UP001206331"/>
    </source>
</evidence>
<reference evidence="3 4" key="1">
    <citation type="submission" date="2021-12" db="EMBL/GenBank/DDBJ databases">
        <title>Identification and characterization of A. suis stains in western Canada.</title>
        <authorList>
            <person name="Kulathunga D.G.R.S."/>
            <person name="De Oliveira Costa M."/>
        </authorList>
    </citation>
    <scope>NUCLEOTIDE SEQUENCE [LARGE SCALE GENOMIC DNA]</scope>
    <source>
        <strain evidence="3 4">18_292</strain>
    </source>
</reference>
<name>A0ABT1WWV4_ACTSU</name>
<evidence type="ECO:0000256" key="2">
    <source>
        <dbReference type="RuleBase" id="RU362080"/>
    </source>
</evidence>
<keyword evidence="4" id="KW-1185">Reference proteome</keyword>
<evidence type="ECO:0000313" key="3">
    <source>
        <dbReference type="EMBL" id="MCQ9630907.1"/>
    </source>
</evidence>
<dbReference type="InterPro" id="IPR036165">
    <property type="entry name" value="YefM-like_sf"/>
</dbReference>
<dbReference type="EMBL" id="JAJUPA010000016">
    <property type="protein sequence ID" value="MCQ9630907.1"/>
    <property type="molecule type" value="Genomic_DNA"/>
</dbReference>
<dbReference type="RefSeq" id="WP_014990916.1">
    <property type="nucleotide sequence ID" value="NZ_CP090556.1"/>
</dbReference>
<accession>A0ABT1WWV4</accession>
<comment type="similarity">
    <text evidence="1 2">Belongs to the phD/YefM antitoxin family.</text>
</comment>
<sequence>MAVISSKEFNQRASAVLKIAETEPVYITKWGKVVSVLASYAHYQAQTKSQSLADAFSSTVPTAILSTEAEQQFEQTLQQIRQQSKMNVPDLSEWE</sequence>
<dbReference type="SUPFAM" id="SSF143120">
    <property type="entry name" value="YefM-like"/>
    <property type="match status" value="1"/>
</dbReference>
<dbReference type="InterPro" id="IPR006442">
    <property type="entry name" value="Antitoxin_Phd/YefM"/>
</dbReference>
<dbReference type="Gene3D" id="3.40.1620.10">
    <property type="entry name" value="YefM-like domain"/>
    <property type="match status" value="1"/>
</dbReference>